<organism evidence="9 10">
    <name type="scientific">Ferrimonas sediminum</name>
    <dbReference type="NCBI Taxonomy" id="718193"/>
    <lineage>
        <taxon>Bacteria</taxon>
        <taxon>Pseudomonadati</taxon>
        <taxon>Pseudomonadota</taxon>
        <taxon>Gammaproteobacteria</taxon>
        <taxon>Alteromonadales</taxon>
        <taxon>Ferrimonadaceae</taxon>
        <taxon>Ferrimonas</taxon>
    </lineage>
</organism>
<dbReference type="Pfam" id="PF12704">
    <property type="entry name" value="MacB_PCD"/>
    <property type="match status" value="1"/>
</dbReference>
<feature type="transmembrane region" description="Helical" evidence="6">
    <location>
        <begin position="20"/>
        <end position="39"/>
    </location>
</feature>
<dbReference type="OrthoDB" id="343744at2"/>
<name>A0A1G8TMD9_9GAMM</name>
<feature type="domain" description="ABC3 transporter permease C-terminal" evidence="7">
    <location>
        <begin position="680"/>
        <end position="797"/>
    </location>
</feature>
<proteinExistence type="predicted"/>
<keyword evidence="3 6" id="KW-0812">Transmembrane</keyword>
<feature type="transmembrane region" description="Helical" evidence="6">
    <location>
        <begin position="330"/>
        <end position="354"/>
    </location>
</feature>
<feature type="transmembrane region" description="Helical" evidence="6">
    <location>
        <begin position="399"/>
        <end position="421"/>
    </location>
</feature>
<evidence type="ECO:0000259" key="7">
    <source>
        <dbReference type="Pfam" id="PF02687"/>
    </source>
</evidence>
<dbReference type="AlphaFoldDB" id="A0A1G8TMD9"/>
<feature type="transmembrane region" description="Helical" evidence="6">
    <location>
        <begin position="454"/>
        <end position="473"/>
    </location>
</feature>
<evidence type="ECO:0000256" key="1">
    <source>
        <dbReference type="ARBA" id="ARBA00004651"/>
    </source>
</evidence>
<feature type="transmembrane region" description="Helical" evidence="6">
    <location>
        <begin position="770"/>
        <end position="791"/>
    </location>
</feature>
<evidence type="ECO:0000259" key="8">
    <source>
        <dbReference type="Pfam" id="PF12704"/>
    </source>
</evidence>
<dbReference type="Pfam" id="PF02687">
    <property type="entry name" value="FtsX"/>
    <property type="match status" value="2"/>
</dbReference>
<feature type="transmembrane region" description="Helical" evidence="6">
    <location>
        <begin position="719"/>
        <end position="750"/>
    </location>
</feature>
<dbReference type="Proteomes" id="UP000199527">
    <property type="component" value="Unassembled WGS sequence"/>
</dbReference>
<feature type="transmembrane region" description="Helical" evidence="6">
    <location>
        <begin position="375"/>
        <end position="393"/>
    </location>
</feature>
<evidence type="ECO:0000313" key="10">
    <source>
        <dbReference type="Proteomes" id="UP000199527"/>
    </source>
</evidence>
<feature type="transmembrane region" description="Helical" evidence="6">
    <location>
        <begin position="678"/>
        <end position="698"/>
    </location>
</feature>
<comment type="subcellular location">
    <subcellularLocation>
        <location evidence="1">Cell membrane</location>
        <topology evidence="1">Multi-pass membrane protein</topology>
    </subcellularLocation>
</comment>
<gene>
    <name evidence="9" type="ORF">SAMN04488540_10826</name>
</gene>
<evidence type="ECO:0000256" key="2">
    <source>
        <dbReference type="ARBA" id="ARBA00022475"/>
    </source>
</evidence>
<feature type="domain" description="ABC3 transporter permease C-terminal" evidence="7">
    <location>
        <begin position="237"/>
        <end position="352"/>
    </location>
</feature>
<keyword evidence="2" id="KW-1003">Cell membrane</keyword>
<dbReference type="InterPro" id="IPR003838">
    <property type="entry name" value="ABC3_permease_C"/>
</dbReference>
<dbReference type="PANTHER" id="PTHR30287">
    <property type="entry name" value="MEMBRANE COMPONENT OF PREDICTED ABC SUPERFAMILY METABOLITE UPTAKE TRANSPORTER"/>
    <property type="match status" value="1"/>
</dbReference>
<protein>
    <submittedName>
        <fullName evidence="9">Putative ABC transport system permease protein</fullName>
    </submittedName>
</protein>
<keyword evidence="10" id="KW-1185">Reference proteome</keyword>
<dbReference type="RefSeq" id="WP_090365271.1">
    <property type="nucleotide sequence ID" value="NZ_FNEM01000008.1"/>
</dbReference>
<evidence type="ECO:0000256" key="5">
    <source>
        <dbReference type="ARBA" id="ARBA00023136"/>
    </source>
</evidence>
<dbReference type="EMBL" id="FNEM01000008">
    <property type="protein sequence ID" value="SDJ42583.1"/>
    <property type="molecule type" value="Genomic_DNA"/>
</dbReference>
<feature type="transmembrane region" description="Helical" evidence="6">
    <location>
        <begin position="234"/>
        <end position="255"/>
    </location>
</feature>
<feature type="transmembrane region" description="Helical" evidence="6">
    <location>
        <begin position="276"/>
        <end position="304"/>
    </location>
</feature>
<dbReference type="InterPro" id="IPR038766">
    <property type="entry name" value="Membrane_comp_ABC_pdt"/>
</dbReference>
<evidence type="ECO:0000256" key="3">
    <source>
        <dbReference type="ARBA" id="ARBA00022692"/>
    </source>
</evidence>
<dbReference type="PANTHER" id="PTHR30287:SF2">
    <property type="entry name" value="BLL1001 PROTEIN"/>
    <property type="match status" value="1"/>
</dbReference>
<sequence>MIEWRWAQITLSCHYRRHPWQLVFLLLGLVLGASLMVGVETINQEAKARYALSEQQARAGAGWQIEPRQREGYLPQSLWVSLRRQGIDANPILNAKLIDEQQRPLLIRGVDPLAFLARLEATDAPKKAQPRAWIDRQFASSRGWKPGAHILLDSGDKIGPIALIADLGPWILMDIADVASLTGSRDRVSYLTLPTLTATTRTTLSQQLPANAVLKAQGEATQFGQLSQSFHLNLTALALMALAVSLFLAFNALRFSLSQRAPLIAQLRSLGVSQRAIMTAVIIELMLVGVLAVPISAVLGSYFASAWIPQVQMTLASLYGFEDQLSVQSLWLPMQLSALVTFGAVTLVLVSLYFDPKVALSLGIRSRQLRQQQQGRWLLGLGLALLLALLVLAPRVTTTATALSLCGVLLFAGAAITPYWLQNCCRAVASVPLPGVMGRWIMADLDEQQRTTRVAMIAIMLALAAAVGMRMVVGSFELALTGYLNQRLSADLYIRPPPGQHPLWLQRLNQMPEITRITPFQHQRARIASVPGSIASLGGSGDHYGHLPLKAALPQWQAQLFQEGCLINERSELMAGLTLGQAITIDDSGHPAFECRVVGVFYDYGNLNAQSFISPTMMQRQLGDVPFAGYSLIVQPGQTDAVYQRLLHWLSPSQVIQRKNIRAIATTMFHQTFAVTTALNVLTLMVAAVGLFASLSSVEHHRLNQLATLMALGVGRSQLLLAQLAQLLLIAVFALVVALPLGVGLGYLLLQLVNRVAFGWTMPVHWLMGDWPGLLASLLLALILAALWPLWRLSNSPISKLLRGVT</sequence>
<accession>A0A1G8TMD9</accession>
<evidence type="ECO:0000256" key="6">
    <source>
        <dbReference type="SAM" id="Phobius"/>
    </source>
</evidence>
<keyword evidence="4 6" id="KW-1133">Transmembrane helix</keyword>
<feature type="domain" description="MacB-like periplasmic core" evidence="8">
    <location>
        <begin position="454"/>
        <end position="623"/>
    </location>
</feature>
<evidence type="ECO:0000256" key="4">
    <source>
        <dbReference type="ARBA" id="ARBA00022989"/>
    </source>
</evidence>
<reference evidence="10" key="1">
    <citation type="submission" date="2016-10" db="EMBL/GenBank/DDBJ databases">
        <authorList>
            <person name="Varghese N."/>
            <person name="Submissions S."/>
        </authorList>
    </citation>
    <scope>NUCLEOTIDE SEQUENCE [LARGE SCALE GENOMIC DNA]</scope>
    <source>
        <strain evidence="10">DSM 23317</strain>
    </source>
</reference>
<dbReference type="InterPro" id="IPR025857">
    <property type="entry name" value="MacB_PCD"/>
</dbReference>
<dbReference type="GO" id="GO:0005886">
    <property type="term" value="C:plasma membrane"/>
    <property type="evidence" value="ECO:0007669"/>
    <property type="project" value="UniProtKB-SubCell"/>
</dbReference>
<evidence type="ECO:0000313" key="9">
    <source>
        <dbReference type="EMBL" id="SDJ42583.1"/>
    </source>
</evidence>
<keyword evidence="5 6" id="KW-0472">Membrane</keyword>